<dbReference type="PANTHER" id="PTHR47957">
    <property type="entry name" value="ATP-DEPENDENT HELICASE HRQ1"/>
    <property type="match status" value="1"/>
</dbReference>
<dbReference type="HOGENOM" id="CLU_000809_3_3_9"/>
<dbReference type="GO" id="GO:0003676">
    <property type="term" value="F:nucleic acid binding"/>
    <property type="evidence" value="ECO:0007669"/>
    <property type="project" value="InterPro"/>
</dbReference>
<evidence type="ECO:0000256" key="2">
    <source>
        <dbReference type="ARBA" id="ARBA00022840"/>
    </source>
</evidence>
<feature type="domain" description="Helicase ATP-binding" evidence="3">
    <location>
        <begin position="77"/>
        <end position="260"/>
    </location>
</feature>
<organism evidence="5 6">
    <name type="scientific">Desulfofarcimen acetoxidans (strain ATCC 49208 / DSM 771 / KCTC 5769 / VKM B-1644 / 5575)</name>
    <name type="common">Desulfotomaculum acetoxidans</name>
    <dbReference type="NCBI Taxonomy" id="485916"/>
    <lineage>
        <taxon>Bacteria</taxon>
        <taxon>Bacillati</taxon>
        <taxon>Bacillota</taxon>
        <taxon>Clostridia</taxon>
        <taxon>Eubacteriales</taxon>
        <taxon>Peptococcaceae</taxon>
        <taxon>Desulfofarcimen</taxon>
    </lineage>
</organism>
<dbReference type="Pfam" id="PF00270">
    <property type="entry name" value="DEAD"/>
    <property type="match status" value="1"/>
</dbReference>
<evidence type="ECO:0000313" key="5">
    <source>
        <dbReference type="EMBL" id="ACV64515.1"/>
    </source>
</evidence>
<dbReference type="GO" id="GO:0006289">
    <property type="term" value="P:nucleotide-excision repair"/>
    <property type="evidence" value="ECO:0007669"/>
    <property type="project" value="TreeGrafter"/>
</dbReference>
<dbReference type="eggNOG" id="COG1111">
    <property type="taxonomic scope" value="Bacteria"/>
</dbReference>
<reference evidence="5 6" key="1">
    <citation type="journal article" date="2009" name="Stand. Genomic Sci.">
        <title>Complete genome sequence of Desulfotomaculum acetoxidans type strain (5575).</title>
        <authorList>
            <person name="Spring S."/>
            <person name="Lapidus A."/>
            <person name="Schroder M."/>
            <person name="Gleim D."/>
            <person name="Sims D."/>
            <person name="Meincke L."/>
            <person name="Glavina Del Rio T."/>
            <person name="Tice H."/>
            <person name="Copeland A."/>
            <person name="Cheng J.F."/>
            <person name="Lucas S."/>
            <person name="Chen F."/>
            <person name="Nolan M."/>
            <person name="Bruce D."/>
            <person name="Goodwin L."/>
            <person name="Pitluck S."/>
            <person name="Ivanova N."/>
            <person name="Mavromatis K."/>
            <person name="Mikhailova N."/>
            <person name="Pati A."/>
            <person name="Chen A."/>
            <person name="Palaniappan K."/>
            <person name="Land M."/>
            <person name="Hauser L."/>
            <person name="Chang Y.J."/>
            <person name="Jeffries C.D."/>
            <person name="Chain P."/>
            <person name="Saunders E."/>
            <person name="Brettin T."/>
            <person name="Detter J.C."/>
            <person name="Goker M."/>
            <person name="Bristow J."/>
            <person name="Eisen J.A."/>
            <person name="Markowitz V."/>
            <person name="Hugenholtz P."/>
            <person name="Kyrpides N.C."/>
            <person name="Klenk H.P."/>
            <person name="Han C."/>
        </authorList>
    </citation>
    <scope>NUCLEOTIDE SEQUENCE [LARGE SCALE GENOMIC DNA]</scope>
    <source>
        <strain evidence="6">ATCC 49208 / DSM 771 / VKM B-1644</strain>
    </source>
</reference>
<dbReference type="PANTHER" id="PTHR47957:SF3">
    <property type="entry name" value="ATP-DEPENDENT HELICASE HRQ1"/>
    <property type="match status" value="1"/>
</dbReference>
<feature type="domain" description="Helicase C-terminal" evidence="4">
    <location>
        <begin position="288"/>
        <end position="462"/>
    </location>
</feature>
<gene>
    <name evidence="5" type="ordered locus">Dtox_3810</name>
</gene>
<dbReference type="EMBL" id="CP001720">
    <property type="protein sequence ID" value="ACV64515.1"/>
    <property type="molecule type" value="Genomic_DNA"/>
</dbReference>
<dbReference type="InterPro" id="IPR001650">
    <property type="entry name" value="Helicase_C-like"/>
</dbReference>
<evidence type="ECO:0000313" key="6">
    <source>
        <dbReference type="Proteomes" id="UP000002217"/>
    </source>
</evidence>
<name>C8VXB9_DESAS</name>
<keyword evidence="6" id="KW-1185">Reference proteome</keyword>
<proteinExistence type="predicted"/>
<dbReference type="KEGG" id="dae:Dtox_3810"/>
<evidence type="ECO:0000256" key="1">
    <source>
        <dbReference type="ARBA" id="ARBA00022741"/>
    </source>
</evidence>
<sequence length="911" mass="103165">MTNFSYAKYSPIWFIMNRGDNINSFFEIRQWELVDTILLESREKCLEPIDDLPLSNTTLNYIKTFVPGIYLHQKEALKYSIGGYNVCLVTGTASGKSLAFYALGIEKLVAKPSAKIIAIYPLKALGREQEKRWKNALDAAGINAKVGRIDGDVKSMARRKAILKDCQVVIMTPDIIHHWLLLNISDREIVKFLTNVALFVVDEVHTYTGVFGSNAAFLFRRLRHLIAFTNNTPQFICASATMASPEKHLENLFGVPFHIIGSELDTSPRQEVKIVFLRPHLKGDYLTEITYFLKELTSIERRFIAFVDSRKSAELITSILSRGHQGREQGANIEVESDKITGIIKPDRIHTLNILPYRSGYEEEDQIIIQERLYTGSLSGVVSTSALELGLDIADLSAVVLLGVPYSSTSLLQRMGRVGRNCPGTVYIIHSGDVVDEVVFRNPKSILERPLSEGALYLQNPRIQYIHTLCLSREGGEHDQFCQALKISNDETDFISPIKWPEGFMVLCKSERTGELPSDLQAMKSEANDCPNNVFPLRDVESQFKVQFKQGPVLKDMGSLSYSQALREAYPGAVYYYATESLRVYKIFQKNRLIYVRSEKKYTTNPSMPPSQVFPNFTEGNIYNSNKYGDLMVIEANCQVRESVIGFKEKRGSAETKPYKYPLTGDGINVFFDLPRFTRNYFTSGVVFTHPTFNIAKTDELGAVSRLIYEAFLISIPFERQDLDVAFGKFRVKRLPYIQEGNYFIVIYDRTYGSLRLSGHVMAENQMGTVFKQALEIARLSDEVMGPGGVLPVTAEVIALLETLCNDGSLSKMQVDFESSTETMPDENRYERIIMPGGIGLAARNNNSEYIIENIFFYPKQKELCYRGRYLTQSEQDTVNVTWPVKEIREVPGESVIGYYDYETGELLTDK</sequence>
<dbReference type="PROSITE" id="PS51194">
    <property type="entry name" value="HELICASE_CTER"/>
    <property type="match status" value="1"/>
</dbReference>
<dbReference type="SUPFAM" id="SSF52540">
    <property type="entry name" value="P-loop containing nucleoside triphosphate hydrolases"/>
    <property type="match status" value="1"/>
</dbReference>
<dbReference type="GO" id="GO:0036297">
    <property type="term" value="P:interstrand cross-link repair"/>
    <property type="evidence" value="ECO:0007669"/>
    <property type="project" value="TreeGrafter"/>
</dbReference>
<dbReference type="SMART" id="SM00490">
    <property type="entry name" value="HELICc"/>
    <property type="match status" value="1"/>
</dbReference>
<dbReference type="GO" id="GO:0043138">
    <property type="term" value="F:3'-5' DNA helicase activity"/>
    <property type="evidence" value="ECO:0007669"/>
    <property type="project" value="TreeGrafter"/>
</dbReference>
<dbReference type="Gene3D" id="3.40.50.300">
    <property type="entry name" value="P-loop containing nucleotide triphosphate hydrolases"/>
    <property type="match status" value="2"/>
</dbReference>
<dbReference type="eggNOG" id="COG1205">
    <property type="taxonomic scope" value="Bacteria"/>
</dbReference>
<evidence type="ECO:0000259" key="3">
    <source>
        <dbReference type="PROSITE" id="PS51192"/>
    </source>
</evidence>
<dbReference type="GO" id="GO:0005524">
    <property type="term" value="F:ATP binding"/>
    <property type="evidence" value="ECO:0007669"/>
    <property type="project" value="UniProtKB-KW"/>
</dbReference>
<dbReference type="Proteomes" id="UP000002217">
    <property type="component" value="Chromosome"/>
</dbReference>
<dbReference type="AlphaFoldDB" id="C8VXB9"/>
<dbReference type="InterPro" id="IPR027417">
    <property type="entry name" value="P-loop_NTPase"/>
</dbReference>
<keyword evidence="5" id="KW-0347">Helicase</keyword>
<accession>C8VXB9</accession>
<dbReference type="InterPro" id="IPR011545">
    <property type="entry name" value="DEAD/DEAH_box_helicase_dom"/>
</dbReference>
<evidence type="ECO:0000259" key="4">
    <source>
        <dbReference type="PROSITE" id="PS51194"/>
    </source>
</evidence>
<protein>
    <submittedName>
        <fullName evidence="5">DEAD/DEAH box helicase domain protein</fullName>
    </submittedName>
</protein>
<keyword evidence="2" id="KW-0067">ATP-binding</keyword>
<dbReference type="SMART" id="SM00487">
    <property type="entry name" value="DEXDc"/>
    <property type="match status" value="1"/>
</dbReference>
<keyword evidence="5" id="KW-0378">Hydrolase</keyword>
<dbReference type="PROSITE" id="PS51192">
    <property type="entry name" value="HELICASE_ATP_BIND_1"/>
    <property type="match status" value="1"/>
</dbReference>
<dbReference type="InterPro" id="IPR014001">
    <property type="entry name" value="Helicase_ATP-bd"/>
</dbReference>
<dbReference type="Pfam" id="PF00271">
    <property type="entry name" value="Helicase_C"/>
    <property type="match status" value="1"/>
</dbReference>
<keyword evidence="1" id="KW-0547">Nucleotide-binding</keyword>
<dbReference type="OrthoDB" id="9774462at2"/>